<dbReference type="GO" id="GO:0005524">
    <property type="term" value="F:ATP binding"/>
    <property type="evidence" value="ECO:0007669"/>
    <property type="project" value="UniProtKB-KW"/>
</dbReference>
<evidence type="ECO:0000256" key="1">
    <source>
        <dbReference type="ARBA" id="ARBA00012513"/>
    </source>
</evidence>
<dbReference type="Gene3D" id="1.10.510.10">
    <property type="entry name" value="Transferase(Phosphotransferase) domain 1"/>
    <property type="match status" value="1"/>
</dbReference>
<dbReference type="GO" id="GO:0004674">
    <property type="term" value="F:protein serine/threonine kinase activity"/>
    <property type="evidence" value="ECO:0007669"/>
    <property type="project" value="UniProtKB-KW"/>
</dbReference>
<feature type="transmembrane region" description="Helical" evidence="7">
    <location>
        <begin position="459"/>
        <end position="478"/>
    </location>
</feature>
<keyword evidence="7" id="KW-0472">Membrane</keyword>
<dbReference type="AlphaFoldDB" id="A0AAE3ZWY2"/>
<keyword evidence="10" id="KW-1185">Reference proteome</keyword>
<evidence type="ECO:0000313" key="10">
    <source>
        <dbReference type="Proteomes" id="UP001183629"/>
    </source>
</evidence>
<dbReference type="PROSITE" id="PS50011">
    <property type="entry name" value="PROTEIN_KINASE_DOM"/>
    <property type="match status" value="1"/>
</dbReference>
<keyword evidence="5 9" id="KW-0418">Kinase</keyword>
<dbReference type="InterPro" id="IPR000719">
    <property type="entry name" value="Prot_kinase_dom"/>
</dbReference>
<dbReference type="EC" id="2.7.11.1" evidence="1"/>
<evidence type="ECO:0000256" key="4">
    <source>
        <dbReference type="ARBA" id="ARBA00022741"/>
    </source>
</evidence>
<feature type="transmembrane region" description="Helical" evidence="7">
    <location>
        <begin position="642"/>
        <end position="658"/>
    </location>
</feature>
<keyword evidence="4" id="KW-0547">Nucleotide-binding</keyword>
<keyword evidence="7" id="KW-0812">Transmembrane</keyword>
<dbReference type="PANTHER" id="PTHR43289">
    <property type="entry name" value="MITOGEN-ACTIVATED PROTEIN KINASE KINASE KINASE 20-RELATED"/>
    <property type="match status" value="1"/>
</dbReference>
<dbReference type="Proteomes" id="UP001183629">
    <property type="component" value="Unassembled WGS sequence"/>
</dbReference>
<dbReference type="InterPro" id="IPR011009">
    <property type="entry name" value="Kinase-like_dom_sf"/>
</dbReference>
<keyword evidence="7" id="KW-1133">Transmembrane helix</keyword>
<accession>A0AAE3ZWY2</accession>
<evidence type="ECO:0000256" key="6">
    <source>
        <dbReference type="ARBA" id="ARBA00022840"/>
    </source>
</evidence>
<keyword evidence="2 9" id="KW-0723">Serine/threonine-protein kinase</keyword>
<feature type="transmembrane region" description="Helical" evidence="7">
    <location>
        <begin position="498"/>
        <end position="518"/>
    </location>
</feature>
<feature type="domain" description="Protein kinase" evidence="8">
    <location>
        <begin position="142"/>
        <end position="434"/>
    </location>
</feature>
<evidence type="ECO:0000256" key="5">
    <source>
        <dbReference type="ARBA" id="ARBA00022777"/>
    </source>
</evidence>
<sequence>MPPERTARTAAAAFLGLIADPRDDRSVADVEAHRATTVVRGAALVLGSILDHVNDHELAGRTPGFIEACESAGRRLAERAGDSAQLAAGLLFFMSVNVELLRRRFDPPSPAGQRASDETCRRLIAHPQAKRAIHALYAPERYTRAARPGERPEPAIWRHLDVGSMEYFKAGTTSLILTVREQGETGPPGWVLKCVLFPWGNMSAVANATAAYAAVYGRAPDPIVRPKASTTRWVVLPKQDGDTLRERIERCRAAGELDQAGQRIAFARAIAEQIIAALSAAEGFAHLDLSPSNIILTGTGAVKLIDLGRNHLYSRQVGIAEHDDSVYIAPEVKNRGDSPTSDVYSLGVIVLEILSGGPPRDGRVPDAIYEMSPVLGRALDDLIEERPAHRLLLIRPGPEPMYRRLRTFLAEAFALAEAEPAASPSAADRAYARFAPASRELLTQVRKWRQARHSPVRHSGYLLFFALVASVVWWFVFARTAVPQITDVIKEFPRLPKAPSAAAIIAFAQGLISAKFYQTIMARLTARGIPGVLPRVTEVAVRSMAVIALPTAVLAVGWKPQLWAWSVAAGAYAVALTNLLCLLLARRLFAAGRAHDLSTVPDPGVPLPRGFEQWWWTMLLYAVLLTVIAWGLQVRWLHDETAIVLGLLIINIGIHYIAKCALAGPAIRGGLARAFVTGEKVAALRSSSS</sequence>
<evidence type="ECO:0000313" key="9">
    <source>
        <dbReference type="EMBL" id="MDR7326360.1"/>
    </source>
</evidence>
<organism evidence="9 10">
    <name type="scientific">Catenuloplanes niger</name>
    <dbReference type="NCBI Taxonomy" id="587534"/>
    <lineage>
        <taxon>Bacteria</taxon>
        <taxon>Bacillati</taxon>
        <taxon>Actinomycetota</taxon>
        <taxon>Actinomycetes</taxon>
        <taxon>Micromonosporales</taxon>
        <taxon>Micromonosporaceae</taxon>
        <taxon>Catenuloplanes</taxon>
    </lineage>
</organism>
<evidence type="ECO:0000256" key="7">
    <source>
        <dbReference type="SAM" id="Phobius"/>
    </source>
</evidence>
<name>A0AAE3ZWY2_9ACTN</name>
<protein>
    <recommendedName>
        <fullName evidence="1">non-specific serine/threonine protein kinase</fullName>
        <ecNumber evidence="1">2.7.11.1</ecNumber>
    </recommendedName>
</protein>
<evidence type="ECO:0000259" key="8">
    <source>
        <dbReference type="PROSITE" id="PS50011"/>
    </source>
</evidence>
<evidence type="ECO:0000256" key="2">
    <source>
        <dbReference type="ARBA" id="ARBA00022527"/>
    </source>
</evidence>
<comment type="caution">
    <text evidence="9">The sequence shown here is derived from an EMBL/GenBank/DDBJ whole genome shotgun (WGS) entry which is preliminary data.</text>
</comment>
<dbReference type="EMBL" id="JAVDYC010000001">
    <property type="protein sequence ID" value="MDR7326360.1"/>
    <property type="molecule type" value="Genomic_DNA"/>
</dbReference>
<dbReference type="RefSeq" id="WP_310421902.1">
    <property type="nucleotide sequence ID" value="NZ_JAVDYC010000001.1"/>
</dbReference>
<dbReference type="SUPFAM" id="SSF56112">
    <property type="entry name" value="Protein kinase-like (PK-like)"/>
    <property type="match status" value="1"/>
</dbReference>
<keyword evidence="6" id="KW-0067">ATP-binding</keyword>
<dbReference type="Pfam" id="PF00069">
    <property type="entry name" value="Pkinase"/>
    <property type="match status" value="1"/>
</dbReference>
<feature type="transmembrane region" description="Helical" evidence="7">
    <location>
        <begin position="564"/>
        <end position="585"/>
    </location>
</feature>
<keyword evidence="3" id="KW-0808">Transferase</keyword>
<feature type="transmembrane region" description="Helical" evidence="7">
    <location>
        <begin position="539"/>
        <end position="558"/>
    </location>
</feature>
<gene>
    <name evidence="9" type="ORF">J2S44_006610</name>
</gene>
<dbReference type="SMART" id="SM00220">
    <property type="entry name" value="S_TKc"/>
    <property type="match status" value="1"/>
</dbReference>
<feature type="transmembrane region" description="Helical" evidence="7">
    <location>
        <begin position="614"/>
        <end position="636"/>
    </location>
</feature>
<proteinExistence type="predicted"/>
<dbReference type="PANTHER" id="PTHR43289:SF6">
    <property type="entry name" value="SERINE_THREONINE-PROTEIN KINASE NEKL-3"/>
    <property type="match status" value="1"/>
</dbReference>
<reference evidence="9 10" key="1">
    <citation type="submission" date="2023-07" db="EMBL/GenBank/DDBJ databases">
        <title>Sequencing the genomes of 1000 actinobacteria strains.</title>
        <authorList>
            <person name="Klenk H.-P."/>
        </authorList>
    </citation>
    <scope>NUCLEOTIDE SEQUENCE [LARGE SCALE GENOMIC DNA]</scope>
    <source>
        <strain evidence="9 10">DSM 44711</strain>
    </source>
</reference>
<evidence type="ECO:0000256" key="3">
    <source>
        <dbReference type="ARBA" id="ARBA00022679"/>
    </source>
</evidence>